<dbReference type="Gene3D" id="1.10.3210.10">
    <property type="entry name" value="Hypothetical protein af1432"/>
    <property type="match status" value="1"/>
</dbReference>
<dbReference type="InterPro" id="IPR014408">
    <property type="entry name" value="dGMP_Pdiesterase_EAL/HD-GYP"/>
</dbReference>
<dbReference type="SUPFAM" id="SSF141868">
    <property type="entry name" value="EAL domain-like"/>
    <property type="match status" value="1"/>
</dbReference>
<dbReference type="InterPro" id="IPR013976">
    <property type="entry name" value="HDOD"/>
</dbReference>
<dbReference type="AlphaFoldDB" id="A0A240E1I8"/>
<accession>A0A240E1I8</accession>
<dbReference type="RefSeq" id="WP_096672452.1">
    <property type="nucleotide sequence ID" value="NZ_OANS01000002.1"/>
</dbReference>
<organism evidence="2 3">
    <name type="scientific">Polynucleobacter meluiroseus</name>
    <dbReference type="NCBI Taxonomy" id="1938814"/>
    <lineage>
        <taxon>Bacteria</taxon>
        <taxon>Pseudomonadati</taxon>
        <taxon>Pseudomonadota</taxon>
        <taxon>Betaproteobacteria</taxon>
        <taxon>Burkholderiales</taxon>
        <taxon>Burkholderiaceae</taxon>
        <taxon>Polynucleobacter</taxon>
    </lineage>
</organism>
<dbReference type="PANTHER" id="PTHR33525:SF4">
    <property type="entry name" value="CYCLIC DI-GMP PHOSPHODIESTERASE CDGJ"/>
    <property type="match status" value="1"/>
</dbReference>
<name>A0A240E1I8_9BURK</name>
<reference evidence="3" key="1">
    <citation type="submission" date="2017-08" db="EMBL/GenBank/DDBJ databases">
        <authorList>
            <person name="Varghese N."/>
            <person name="Submissions S."/>
        </authorList>
    </citation>
    <scope>NUCLEOTIDE SEQUENCE [LARGE SCALE GENOMIC DNA]</scope>
    <source>
        <strain evidence="3">AP-Melu-1000-B4</strain>
    </source>
</reference>
<dbReference type="EMBL" id="OANS01000002">
    <property type="protein sequence ID" value="SNX28336.1"/>
    <property type="molecule type" value="Genomic_DNA"/>
</dbReference>
<feature type="domain" description="HDOD" evidence="1">
    <location>
        <begin position="221"/>
        <end position="409"/>
    </location>
</feature>
<dbReference type="PANTHER" id="PTHR33525">
    <property type="match status" value="1"/>
</dbReference>
<proteinExistence type="predicted"/>
<dbReference type="PROSITE" id="PS51833">
    <property type="entry name" value="HDOD"/>
    <property type="match status" value="1"/>
</dbReference>
<keyword evidence="3" id="KW-1185">Reference proteome</keyword>
<dbReference type="InterPro" id="IPR035919">
    <property type="entry name" value="EAL_sf"/>
</dbReference>
<dbReference type="OrthoDB" id="9804751at2"/>
<dbReference type="Proteomes" id="UP000218069">
    <property type="component" value="Unassembled WGS sequence"/>
</dbReference>
<evidence type="ECO:0000259" key="1">
    <source>
        <dbReference type="PROSITE" id="PS51833"/>
    </source>
</evidence>
<dbReference type="Pfam" id="PF08668">
    <property type="entry name" value="HDOD"/>
    <property type="match status" value="1"/>
</dbReference>
<evidence type="ECO:0000313" key="2">
    <source>
        <dbReference type="EMBL" id="SNX28336.1"/>
    </source>
</evidence>
<dbReference type="PIRSF" id="PIRSF003180">
    <property type="entry name" value="DiGMPpdiest_YuxH"/>
    <property type="match status" value="1"/>
</dbReference>
<dbReference type="InterPro" id="IPR052340">
    <property type="entry name" value="RNase_Y/CdgJ"/>
</dbReference>
<sequence>MIATTASSADLSTSEIFLARNSVFDSSGRVMAYEMLFRSRESVDEGRPDDLATSTQVIVNSMSHFGLEGVLGSADGFIHVTEKLLMSNTLEILPAQRIILEIMPDVSLNSEMLKRLQELKTTGFRIALVDSSLGDAAESKGAVEGVDSILPLIDIIKVNLKTTSPEDILRLIERVRLLAKPIFWATQVKTGEDLAACKAQGFSLFSGPYFSQPLVMRSKKPQALQVSLMKIVGLLFKDEGIATLEPLFKANPDLTLGLFRLVNSVGVAGHLQISSVRQALVTLGQKQLLQWMLLLIYTEAGNAATSELQRRVVNRARLIELLSQHEDITQPGLSDQAFVVGLLSLAHKVTGQTMEEVLKHIHLAEHLQNALLHHEGILGQLLVLTDAIEAADFSRMEASRSHLGISAQSLTDLQLQAIAWTNELDRQMSSMKG</sequence>
<dbReference type="SUPFAM" id="SSF109604">
    <property type="entry name" value="HD-domain/PDEase-like"/>
    <property type="match status" value="1"/>
</dbReference>
<evidence type="ECO:0000313" key="3">
    <source>
        <dbReference type="Proteomes" id="UP000218069"/>
    </source>
</evidence>
<dbReference type="Gene3D" id="3.20.20.450">
    <property type="entry name" value="EAL domain"/>
    <property type="match status" value="1"/>
</dbReference>
<protein>
    <submittedName>
        <fullName evidence="2">EAL and modified HD-GYP domain-containing signal transduction protein</fullName>
    </submittedName>
</protein>
<gene>
    <name evidence="2" type="ORF">SAMN06295945_0664</name>
</gene>